<gene>
    <name evidence="2" type="ORF">LEMA_P069640.1</name>
</gene>
<dbReference type="GeneID" id="13288423"/>
<dbReference type="InParanoid" id="E4ZJ25"/>
<dbReference type="EMBL" id="FP929072">
    <property type="protein sequence ID" value="CBX91456.1"/>
    <property type="molecule type" value="Genomic_DNA"/>
</dbReference>
<keyword evidence="3" id="KW-1185">Reference proteome</keyword>
<dbReference type="HOGENOM" id="CLU_422757_0_0_1"/>
<evidence type="ECO:0000313" key="2">
    <source>
        <dbReference type="EMBL" id="CBX91456.1"/>
    </source>
</evidence>
<dbReference type="eggNOG" id="ENOG502R6CX">
    <property type="taxonomic scope" value="Eukaryota"/>
</dbReference>
<dbReference type="VEuPathDB" id="FungiDB:LEMA_P069640.1"/>
<sequence>MCEFWAKISQTHAMSGFPWAHSGNGRASSSQNGIVKGASTSPLTKTSKQHTKKLVQMPGTPRYRSSELETMQQPSYINMEFKTAAASDPVDWSRSTPESIGSVDSLQLDVASLPWLTDINVFGTLQPTIGMPDISNFDYSDYMKFGASRVYDQNAGHLSSLDNTFAAPLNTDGNDTVESRAVQQNTAALHHRKTDDKNNTNGQVVAVHKNNIVAGELVIDRENDDLDLLPDFSNLKPGLSNESIPVIDRNNAILDYDSDLGDKKSTIRKTKPGSRIYIDSNNYGNYASGIVYDNTTSWQDPNRELQFNPVGSIAGAVPSTRTMVGDHGLSNYLNQTGRTGNQFLFTSRVPQDMFSAGQGKLVGYHGPELTQKNENNASLTTLGVSLGRKTNQNSDITVGTIFTAYNSTSDSVIDRESVHSKIRRANRLMREEKKTRNNASRERQTLFHPTDDPSIPNSQNQHDTHVSGLVSAMRNNKGCLESNTTEEFITRWQDDATYYTYAELHTAADELVTEMTKIHKEGWKKPIYDSGRRELYRKTIYFTFNDRYEAVREYLKCSKTICADIMKGERFWSLLGNPTELMKRAMTNQRSNKTKGIRLSFAIAAEKAKKTGDAKKNGESGKQSKRAREDENNSKGEGAASSKKARAA</sequence>
<protein>
    <submittedName>
        <fullName evidence="2">Predicted protein</fullName>
    </submittedName>
</protein>
<evidence type="ECO:0000313" key="3">
    <source>
        <dbReference type="Proteomes" id="UP000002668"/>
    </source>
</evidence>
<name>E4ZJ25_LEPMJ</name>
<feature type="compositionally biased region" description="Basic and acidic residues" evidence="1">
    <location>
        <begin position="428"/>
        <end position="451"/>
    </location>
</feature>
<dbReference type="OrthoDB" id="3791931at2759"/>
<feature type="compositionally biased region" description="Polar residues" evidence="1">
    <location>
        <begin position="25"/>
        <end position="46"/>
    </location>
</feature>
<feature type="region of interest" description="Disordered" evidence="1">
    <location>
        <begin position="428"/>
        <end position="463"/>
    </location>
</feature>
<proteinExistence type="predicted"/>
<dbReference type="AlphaFoldDB" id="E4ZJ25"/>
<organism evidence="3">
    <name type="scientific">Leptosphaeria maculans (strain JN3 / isolate v23.1.3 / race Av1-4-5-6-7-8)</name>
    <name type="common">Blackleg fungus</name>
    <name type="synonym">Phoma lingam</name>
    <dbReference type="NCBI Taxonomy" id="985895"/>
    <lineage>
        <taxon>Eukaryota</taxon>
        <taxon>Fungi</taxon>
        <taxon>Dikarya</taxon>
        <taxon>Ascomycota</taxon>
        <taxon>Pezizomycotina</taxon>
        <taxon>Dothideomycetes</taxon>
        <taxon>Pleosporomycetidae</taxon>
        <taxon>Pleosporales</taxon>
        <taxon>Pleosporineae</taxon>
        <taxon>Leptosphaeriaceae</taxon>
        <taxon>Plenodomus</taxon>
        <taxon>Plenodomus lingam/Leptosphaeria maculans species complex</taxon>
    </lineage>
</organism>
<evidence type="ECO:0000256" key="1">
    <source>
        <dbReference type="SAM" id="MobiDB-lite"/>
    </source>
</evidence>
<feature type="region of interest" description="Disordered" evidence="1">
    <location>
        <begin position="607"/>
        <end position="648"/>
    </location>
</feature>
<reference evidence="3" key="1">
    <citation type="journal article" date="2011" name="Nat. Commun.">
        <title>Effector diversification within compartments of the Leptosphaeria maculans genome affected by Repeat-Induced Point mutations.</title>
        <authorList>
            <person name="Rouxel T."/>
            <person name="Grandaubert J."/>
            <person name="Hane J.K."/>
            <person name="Hoede C."/>
            <person name="van de Wouw A.P."/>
            <person name="Couloux A."/>
            <person name="Dominguez V."/>
            <person name="Anthouard V."/>
            <person name="Bally P."/>
            <person name="Bourras S."/>
            <person name="Cozijnsen A.J."/>
            <person name="Ciuffetti L.M."/>
            <person name="Degrave A."/>
            <person name="Dilmaghani A."/>
            <person name="Duret L."/>
            <person name="Fudal I."/>
            <person name="Goodwin S.B."/>
            <person name="Gout L."/>
            <person name="Glaser N."/>
            <person name="Linglin J."/>
            <person name="Kema G.H.J."/>
            <person name="Lapalu N."/>
            <person name="Lawrence C.B."/>
            <person name="May K."/>
            <person name="Meyer M."/>
            <person name="Ollivier B."/>
            <person name="Poulain J."/>
            <person name="Schoch C.L."/>
            <person name="Simon A."/>
            <person name="Spatafora J.W."/>
            <person name="Stachowiak A."/>
            <person name="Turgeon B.G."/>
            <person name="Tyler B.M."/>
            <person name="Vincent D."/>
            <person name="Weissenbach J."/>
            <person name="Amselem J."/>
            <person name="Quesneville H."/>
            <person name="Oliver R.P."/>
            <person name="Wincker P."/>
            <person name="Balesdent M.-H."/>
            <person name="Howlett B.J."/>
        </authorList>
    </citation>
    <scope>NUCLEOTIDE SEQUENCE [LARGE SCALE GENOMIC DNA]</scope>
    <source>
        <strain evidence="3">JN3 / isolate v23.1.3 / race Av1-4-5-6-7-8</strain>
    </source>
</reference>
<feature type="compositionally biased region" description="Basic and acidic residues" evidence="1">
    <location>
        <begin position="607"/>
        <end position="619"/>
    </location>
</feature>
<dbReference type="Proteomes" id="UP000002668">
    <property type="component" value="Genome"/>
</dbReference>
<accession>E4ZJ25</accession>
<feature type="region of interest" description="Disordered" evidence="1">
    <location>
        <begin position="16"/>
        <end position="67"/>
    </location>
</feature>